<dbReference type="Proteomes" id="UP001358586">
    <property type="component" value="Chromosome 4"/>
</dbReference>
<sequence length="117" mass="13758">MEEGAGEKRESNEEISLHAKELIQLSVKSSMVMPNDKPTLICLVWTKKSFNPESFRTQMKSIWKTKKKFEIQLVGQNLFLIVFDLEEDLETVLEGRPWLFRKNIILFDRLTRSIARD</sequence>
<dbReference type="EMBL" id="JARKNE010000004">
    <property type="protein sequence ID" value="KAK5835557.1"/>
    <property type="molecule type" value="Genomic_DNA"/>
</dbReference>
<comment type="caution">
    <text evidence="2">The sequence shown here is derived from an EMBL/GenBank/DDBJ whole genome shotgun (WGS) entry which is preliminary data.</text>
</comment>
<evidence type="ECO:0000313" key="2">
    <source>
        <dbReference type="EMBL" id="KAK5835557.1"/>
    </source>
</evidence>
<reference evidence="2 3" key="1">
    <citation type="submission" date="2023-03" db="EMBL/GenBank/DDBJ databases">
        <title>WGS of Gossypium arboreum.</title>
        <authorList>
            <person name="Yu D."/>
        </authorList>
    </citation>
    <scope>NUCLEOTIDE SEQUENCE [LARGE SCALE GENOMIC DNA]</scope>
    <source>
        <tissue evidence="2">Leaf</tissue>
    </source>
</reference>
<accession>A0ABR0Q8H5</accession>
<feature type="domain" description="DUF4283" evidence="1">
    <location>
        <begin position="41"/>
        <end position="111"/>
    </location>
</feature>
<evidence type="ECO:0000313" key="3">
    <source>
        <dbReference type="Proteomes" id="UP001358586"/>
    </source>
</evidence>
<name>A0ABR0Q8H5_GOSAR</name>
<protein>
    <recommendedName>
        <fullName evidence="1">DUF4283 domain-containing protein</fullName>
    </recommendedName>
</protein>
<dbReference type="InterPro" id="IPR025558">
    <property type="entry name" value="DUF4283"/>
</dbReference>
<evidence type="ECO:0000259" key="1">
    <source>
        <dbReference type="Pfam" id="PF14111"/>
    </source>
</evidence>
<proteinExistence type="predicted"/>
<gene>
    <name evidence="2" type="ORF">PVK06_011248</name>
</gene>
<keyword evidence="3" id="KW-1185">Reference proteome</keyword>
<dbReference type="Pfam" id="PF14111">
    <property type="entry name" value="DUF4283"/>
    <property type="match status" value="1"/>
</dbReference>
<organism evidence="2 3">
    <name type="scientific">Gossypium arboreum</name>
    <name type="common">Tree cotton</name>
    <name type="synonym">Gossypium nanking</name>
    <dbReference type="NCBI Taxonomy" id="29729"/>
    <lineage>
        <taxon>Eukaryota</taxon>
        <taxon>Viridiplantae</taxon>
        <taxon>Streptophyta</taxon>
        <taxon>Embryophyta</taxon>
        <taxon>Tracheophyta</taxon>
        <taxon>Spermatophyta</taxon>
        <taxon>Magnoliopsida</taxon>
        <taxon>eudicotyledons</taxon>
        <taxon>Gunneridae</taxon>
        <taxon>Pentapetalae</taxon>
        <taxon>rosids</taxon>
        <taxon>malvids</taxon>
        <taxon>Malvales</taxon>
        <taxon>Malvaceae</taxon>
        <taxon>Malvoideae</taxon>
        <taxon>Gossypium</taxon>
    </lineage>
</organism>